<dbReference type="OrthoDB" id="382863at2759"/>
<gene>
    <name evidence="3" type="ORF">GSTENG00020239001</name>
</gene>
<feature type="region of interest" description="Disordered" evidence="1">
    <location>
        <begin position="653"/>
        <end position="708"/>
    </location>
</feature>
<reference evidence="3" key="2">
    <citation type="submission" date="2004-02" db="EMBL/GenBank/DDBJ databases">
        <authorList>
            <consortium name="Genoscope"/>
            <consortium name="Whitehead Institute Centre for Genome Research"/>
        </authorList>
    </citation>
    <scope>NUCLEOTIDE SEQUENCE</scope>
</reference>
<proteinExistence type="predicted"/>
<dbReference type="InterPro" id="IPR038884">
    <property type="entry name" value="CFAP61"/>
</dbReference>
<feature type="non-terminal residue" evidence="3">
    <location>
        <position position="1"/>
    </location>
</feature>
<protein>
    <submittedName>
        <fullName evidence="3">(spotted green pufferfish) hypothetical protein</fullName>
    </submittedName>
</protein>
<dbReference type="PANTHER" id="PTHR21178:SF8">
    <property type="entry name" value="CILIA- AND FLAGELLA-ASSOCIATED PROTEIN 61"/>
    <property type="match status" value="1"/>
</dbReference>
<dbReference type="KEGG" id="tng:GSTEN00020239G001"/>
<dbReference type="SUPFAM" id="SSF51905">
    <property type="entry name" value="FAD/NAD(P)-binding domain"/>
    <property type="match status" value="1"/>
</dbReference>
<evidence type="ECO:0000313" key="3">
    <source>
        <dbReference type="EMBL" id="CAG01468.1"/>
    </source>
</evidence>
<name>Q4SD14_TETNG</name>
<evidence type="ECO:0000259" key="2">
    <source>
        <dbReference type="Pfam" id="PF23150"/>
    </source>
</evidence>
<organism evidence="3">
    <name type="scientific">Tetraodon nigroviridis</name>
    <name type="common">Spotted green pufferfish</name>
    <name type="synonym">Chelonodon nigroviridis</name>
    <dbReference type="NCBI Taxonomy" id="99883"/>
    <lineage>
        <taxon>Eukaryota</taxon>
        <taxon>Metazoa</taxon>
        <taxon>Chordata</taxon>
        <taxon>Craniata</taxon>
        <taxon>Vertebrata</taxon>
        <taxon>Euteleostomi</taxon>
        <taxon>Actinopterygii</taxon>
        <taxon>Neopterygii</taxon>
        <taxon>Teleostei</taxon>
        <taxon>Neoteleostei</taxon>
        <taxon>Acanthomorphata</taxon>
        <taxon>Eupercaria</taxon>
        <taxon>Tetraodontiformes</taxon>
        <taxon>Tetradontoidea</taxon>
        <taxon>Tetraodontidae</taxon>
        <taxon>Tetraodon</taxon>
    </lineage>
</organism>
<dbReference type="InterPro" id="IPR056299">
    <property type="entry name" value="CFAP61_dimer"/>
</dbReference>
<dbReference type="EMBL" id="CAAE01014645">
    <property type="protein sequence ID" value="CAG01468.1"/>
    <property type="molecule type" value="Genomic_DNA"/>
</dbReference>
<comment type="caution">
    <text evidence="3">The sequence shown here is derived from an EMBL/GenBank/DDBJ whole genome shotgun (WGS) entry which is preliminary data.</text>
</comment>
<dbReference type="InterPro" id="IPR036188">
    <property type="entry name" value="FAD/NAD-bd_sf"/>
</dbReference>
<feature type="non-terminal residue" evidence="3">
    <location>
        <position position="843"/>
    </location>
</feature>
<feature type="domain" description="CFAP61 dimerisation" evidence="2">
    <location>
        <begin position="707"/>
        <end position="824"/>
    </location>
</feature>
<accession>Q4SD14</accession>
<sequence length="843" mass="93138">ERHLCLIAVPTASPELQLLHSFARLPCRGSDRPALEPYVCHRSGLSRSVAVRWAVAADRPAVAGLLTGLRRAEALLQDLDCYCETSRDLDGASLQALVAQVDGRVVGVLIMEDEQELEYIRGHYNIENFIYFSRHCRKEHARMRHFVLRLPFQHLTKHLLKEAFRLSHKSCLYHRMYPPQRSQEEGCVQPLEAVLTCAVPVRPRRQIIYPLEELGTNIPSRQITEEQAPFGLSLMSRKLSLELKLVVNSRVVVVGASDTALAFLQVLSSCPHLKFNNLTLISTHGFSSDRTREHVGFLSTSHAYSSRDLAQLPLPPCVTTVTGKMLGISRKSKRVRVSGGRTLSYDYLVLCTGLQYQVQMENMSLHVRQPPVSVPHRGGSMLQVPCPTGADLSQPITTSQLQNHARRRYTGPAPSNLLTLNDPEDCRAARAWLCAHFVDGQDNAVVYGNSIDVFTAVETLQELGVQGRRIHVALTVPEAAATCFSDPQVERAVMAALEKAGVQVHHDCLLAHINQGEPQPEPLTAVSFSTSGEPLHLPCGVLLNLSNRGVDSDAFQSITNCFLVFDNRLVISNSFRTSDAAIFGAGPLTKFSLRYHSDEWSHANFSSKEVGGELAAAMLPLLDPTAEGAELPPELERLVPLYHQAKIQALEPLIRSDAGRRRSSSEMQMCSEASPNSRGRLGSTEDGGVGRAEQPQTPSNHPTSADVGGKLPGGYHYLHVTKPSPTNPDAPAASHVALVLVLLLQDEDIVTGEAEAGNYFRLRLDSYRLVEMLTCLSLMPLPVSNYLCLYGKHEQLLGQLTTSYQQALITDLYSFFKQNWCLAIYLDRFSDFEQELQQVPASS</sequence>
<feature type="compositionally biased region" description="Polar residues" evidence="1">
    <location>
        <begin position="665"/>
        <end position="677"/>
    </location>
</feature>
<dbReference type="AlphaFoldDB" id="Q4SD14"/>
<reference evidence="3" key="1">
    <citation type="journal article" date="2004" name="Nature">
        <title>Genome duplication in the teleost fish Tetraodon nigroviridis reveals the early vertebrate proto-karyotype.</title>
        <authorList>
            <person name="Jaillon O."/>
            <person name="Aury J.-M."/>
            <person name="Brunet F."/>
            <person name="Petit J.-L."/>
            <person name="Stange-Thomann N."/>
            <person name="Mauceli E."/>
            <person name="Bouneau L."/>
            <person name="Fischer C."/>
            <person name="Ozouf-Costaz C."/>
            <person name="Bernot A."/>
            <person name="Nicaud S."/>
            <person name="Jaffe D."/>
            <person name="Fisher S."/>
            <person name="Lutfalla G."/>
            <person name="Dossat C."/>
            <person name="Segurens B."/>
            <person name="Dasilva C."/>
            <person name="Salanoubat M."/>
            <person name="Levy M."/>
            <person name="Boudet N."/>
            <person name="Castellano S."/>
            <person name="Anthouard V."/>
            <person name="Jubin C."/>
            <person name="Castelli V."/>
            <person name="Katinka M."/>
            <person name="Vacherie B."/>
            <person name="Biemont C."/>
            <person name="Skalli Z."/>
            <person name="Cattolico L."/>
            <person name="Poulain J."/>
            <person name="De Berardinis V."/>
            <person name="Cruaud C."/>
            <person name="Duprat S."/>
            <person name="Brottier P."/>
            <person name="Coutanceau J.-P."/>
            <person name="Gouzy J."/>
            <person name="Parra G."/>
            <person name="Lardier G."/>
            <person name="Chapple C."/>
            <person name="McKernan K.J."/>
            <person name="McEwan P."/>
            <person name="Bosak S."/>
            <person name="Kellis M."/>
            <person name="Volff J.-N."/>
            <person name="Guigo R."/>
            <person name="Zody M.C."/>
            <person name="Mesirov J."/>
            <person name="Lindblad-Toh K."/>
            <person name="Birren B."/>
            <person name="Nusbaum C."/>
            <person name="Kahn D."/>
            <person name="Robinson-Rechavi M."/>
            <person name="Laudet V."/>
            <person name="Schachter V."/>
            <person name="Quetier F."/>
            <person name="Saurin W."/>
            <person name="Scarpelli C."/>
            <person name="Wincker P."/>
            <person name="Lander E.S."/>
            <person name="Weissenbach J."/>
            <person name="Roest Crollius H."/>
        </authorList>
    </citation>
    <scope>NUCLEOTIDE SEQUENCE [LARGE SCALE GENOMIC DNA]</scope>
</reference>
<dbReference type="Pfam" id="PF23150">
    <property type="entry name" value="CFAP61_dimer"/>
    <property type="match status" value="1"/>
</dbReference>
<evidence type="ECO:0000256" key="1">
    <source>
        <dbReference type="SAM" id="MobiDB-lite"/>
    </source>
</evidence>
<feature type="compositionally biased region" description="Polar residues" evidence="1">
    <location>
        <begin position="694"/>
        <end position="703"/>
    </location>
</feature>
<dbReference type="Gene3D" id="3.50.50.60">
    <property type="entry name" value="FAD/NAD(P)-binding domain"/>
    <property type="match status" value="3"/>
</dbReference>
<dbReference type="PANTHER" id="PTHR21178">
    <property type="entry name" value="CILIA- AND FLAGELLA-ASSOCIATED PROTEIN 61"/>
    <property type="match status" value="1"/>
</dbReference>